<gene>
    <name evidence="2" type="ORF">QUF54_04385</name>
</gene>
<dbReference type="Gene3D" id="1.25.40.10">
    <property type="entry name" value="Tetratricopeptide repeat domain"/>
    <property type="match status" value="1"/>
</dbReference>
<dbReference type="SUPFAM" id="SSF52540">
    <property type="entry name" value="P-loop containing nucleoside triphosphate hydrolases"/>
    <property type="match status" value="1"/>
</dbReference>
<dbReference type="SUPFAM" id="SSF48452">
    <property type="entry name" value="TPR-like"/>
    <property type="match status" value="2"/>
</dbReference>
<dbReference type="EMBL" id="JAUCGM010000204">
    <property type="protein sequence ID" value="MDM8562573.1"/>
    <property type="molecule type" value="Genomic_DNA"/>
</dbReference>
<dbReference type="Gene3D" id="3.40.50.300">
    <property type="entry name" value="P-loop containing nucleotide triphosphate hydrolases"/>
    <property type="match status" value="1"/>
</dbReference>
<dbReference type="InterPro" id="IPR011990">
    <property type="entry name" value="TPR-like_helical_dom_sf"/>
</dbReference>
<name>A0ABT7VSR0_9GAMM</name>
<evidence type="ECO:0000313" key="3">
    <source>
        <dbReference type="Proteomes" id="UP001171945"/>
    </source>
</evidence>
<keyword evidence="2" id="KW-0067">ATP-binding</keyword>
<dbReference type="PANTHER" id="PTHR47691">
    <property type="entry name" value="REGULATOR-RELATED"/>
    <property type="match status" value="1"/>
</dbReference>
<evidence type="ECO:0000313" key="2">
    <source>
        <dbReference type="EMBL" id="MDM8562573.1"/>
    </source>
</evidence>
<dbReference type="Proteomes" id="UP001171945">
    <property type="component" value="Unassembled WGS sequence"/>
</dbReference>
<keyword evidence="1" id="KW-0472">Membrane</keyword>
<keyword evidence="1" id="KW-1133">Transmembrane helix</keyword>
<proteinExistence type="predicted"/>
<keyword evidence="1" id="KW-0812">Transmembrane</keyword>
<reference evidence="2" key="1">
    <citation type="submission" date="2023-06" db="EMBL/GenBank/DDBJ databases">
        <title>Uncultivated large filamentous bacteria from sulfidic sediments reveal new species and different genomic features in energy metabolism and defense.</title>
        <authorList>
            <person name="Fonseca A."/>
        </authorList>
    </citation>
    <scope>NUCLEOTIDE SEQUENCE</scope>
    <source>
        <strain evidence="2">HSG4</strain>
    </source>
</reference>
<comment type="caution">
    <text evidence="2">The sequence shown here is derived from an EMBL/GenBank/DDBJ whole genome shotgun (WGS) entry which is preliminary data.</text>
</comment>
<accession>A0ABT7VSR0</accession>
<evidence type="ECO:0000256" key="1">
    <source>
        <dbReference type="SAM" id="Phobius"/>
    </source>
</evidence>
<feature type="transmembrane region" description="Helical" evidence="1">
    <location>
        <begin position="6"/>
        <end position="25"/>
    </location>
</feature>
<dbReference type="PANTHER" id="PTHR47691:SF3">
    <property type="entry name" value="HTH-TYPE TRANSCRIPTIONAL REGULATOR RV0890C-RELATED"/>
    <property type="match status" value="1"/>
</dbReference>
<protein>
    <submittedName>
        <fullName evidence="2">ATP-binding protein</fullName>
    </submittedName>
</protein>
<feature type="non-terminal residue" evidence="2">
    <location>
        <position position="1"/>
    </location>
</feature>
<keyword evidence="2" id="KW-0547">Nucleotide-binding</keyword>
<dbReference type="GO" id="GO:0005524">
    <property type="term" value="F:ATP binding"/>
    <property type="evidence" value="ECO:0007669"/>
    <property type="project" value="UniProtKB-KW"/>
</dbReference>
<sequence>FGLFAYPELWIGYGILVLISLWFIFRKEKRFGSQEAILNNENETTPGKLKVDLDRLPEPTTKLVGREAELTRLDEALKEPKKAIVAMVAGGGVGKSALIWEWLQRLEPKYGGATRVFAWSFYSQDSHQKLNSSAAFFEAALPFFDYEGTIPKDEIEKARALAERLHEHHSLLLLDGLEPLQHPVHIQGGEVTDVAIKELLRRIRYYRLGESGDKTLVIIATRQPVVELEKWDGYVPIDLQVLSDQDGAHLLQSLNVKGSQADLEAASHDMGGHALGLVLMGRLLVERFHGDLQRRDQLPDLFEESLAGENALRVLRYYDKDYWQSANFIQRVYHRFKKPVVLERILLRLMGLFERPMGIKEKQILVERAEYAKPLAQLKRKDWRLLEQRLEQAGLLLKNENHGERYQWDTHPLVRHYFGQTFREREPKAYRQAQLVLFEYYQSVPEKHQPDRLEKLEPLYRAVVHGCLAGEYQKAWQDVYLERIRRGSEHYSTKKLGAYAHDLTALSAFFPEGWSKPVSHGLTEQEQALLLGQSSFYMMSLGRLFEAIKPREIDIKIVVRLKMWSNAAISARNLVDLHVLIGQLEEAENVAQQALKYANQTNKNPLFSQMASHAKLATVLHRQGKLSDALEEFTLAEKLQAKRNPESPYLSSLWGAQYCSLLLDQATNAKAQEAVLNRGEYALEMACKDNQLLDKALDCLTIAMAQNPMNIDPSEQLVFFNEAVLGIRKIGKMNFLPTVLLARANFLRFQQNIKDAQRDLDESLDIIQTCGMKLFLVDTALLQGNLYLDQNSTANECYKTAKEFIEITGYHLRAPELDLLGARIAFSENDLEQAQLYLQKAREMLEKMGYYGLLSAWKRVESELKN</sequence>
<keyword evidence="3" id="KW-1185">Reference proteome</keyword>
<organism evidence="2 3">
    <name type="scientific">Candidatus Marithioploca araucensis</name>
    <dbReference type="NCBI Taxonomy" id="70273"/>
    <lineage>
        <taxon>Bacteria</taxon>
        <taxon>Pseudomonadati</taxon>
        <taxon>Pseudomonadota</taxon>
        <taxon>Gammaproteobacteria</taxon>
        <taxon>Thiotrichales</taxon>
        <taxon>Thiotrichaceae</taxon>
        <taxon>Candidatus Marithioploca</taxon>
    </lineage>
</organism>
<dbReference type="InterPro" id="IPR027417">
    <property type="entry name" value="P-loop_NTPase"/>
</dbReference>